<organism evidence="3 4">
    <name type="scientific">Sporofaciens musculi</name>
    <dbReference type="NCBI Taxonomy" id="2681861"/>
    <lineage>
        <taxon>Bacteria</taxon>
        <taxon>Bacillati</taxon>
        <taxon>Bacillota</taxon>
        <taxon>Clostridia</taxon>
        <taxon>Lachnospirales</taxon>
        <taxon>Lachnospiraceae</taxon>
        <taxon>Sporofaciens</taxon>
    </lineage>
</organism>
<reference evidence="3 4" key="1">
    <citation type="submission" date="2019-12" db="EMBL/GenBank/DDBJ databases">
        <title>Sporaefaciens musculi gen. nov., sp. nov., a novel bacterium isolated from the caecum of an obese mouse.</title>
        <authorList>
            <person name="Rasmussen T.S."/>
            <person name="Streidl T."/>
            <person name="Hitch T.C.A."/>
            <person name="Wortmann E."/>
            <person name="Deptula P."/>
            <person name="Hansen M."/>
            <person name="Nielsen D.S."/>
            <person name="Clavel T."/>
            <person name="Vogensen F.K."/>
        </authorList>
    </citation>
    <scope>NUCLEOTIDE SEQUENCE [LARGE SCALE GENOMIC DNA]</scope>
    <source>
        <strain evidence="3 4">WCA-9-b2</strain>
    </source>
</reference>
<dbReference type="Pfam" id="PF13472">
    <property type="entry name" value="Lipase_GDSL_2"/>
    <property type="match status" value="1"/>
</dbReference>
<feature type="domain" description="SGNH hydrolase-type esterase" evidence="2">
    <location>
        <begin position="58"/>
        <end position="282"/>
    </location>
</feature>
<keyword evidence="3" id="KW-0378">Hydrolase</keyword>
<keyword evidence="1" id="KW-0812">Transmembrane</keyword>
<sequence length="367" mass="41159">MKFGGNIKRRSGRFLALWISLFICVIMILPGTGSVPCKAEEIAGDGQAWEGDTIYCTALGDSIAKGYGGKGQEDLISYTQLIADQVAGETKIPTECEKFAKNGLDSLRLNSDILTMEEALSSLDRADIITLTIGANDLMQEFKHAAQEVLGTERKFLSVYDAFDALQEGVEGNPLLIVKILDVLNNWDYTIFEEQWMAAMDTITAHRKSTAQLVVTTIYNPVSQFELPGAMNGIVEDIICNMNQVMYEHAEDYDYRVVDLFDSEICEHTQEDGLHPDQEGQEVIAKLAIEKLDTGRFKGEPEKEIKEETAPKKAKQRKYSLWTILGPLPWIAMAILLGITAVFLFWIAKRKNTDLYRKRNKNKGKND</sequence>
<protein>
    <submittedName>
        <fullName evidence="3">SGNH/GDSL hydrolase family protein</fullName>
    </submittedName>
</protein>
<dbReference type="AlphaFoldDB" id="A0A7X3MKA3"/>
<evidence type="ECO:0000313" key="3">
    <source>
        <dbReference type="EMBL" id="MXP77993.1"/>
    </source>
</evidence>
<keyword evidence="1" id="KW-1133">Transmembrane helix</keyword>
<evidence type="ECO:0000256" key="1">
    <source>
        <dbReference type="SAM" id="Phobius"/>
    </source>
</evidence>
<dbReference type="Gene3D" id="3.40.50.1110">
    <property type="entry name" value="SGNH hydrolase"/>
    <property type="match status" value="1"/>
</dbReference>
<feature type="transmembrane region" description="Helical" evidence="1">
    <location>
        <begin position="319"/>
        <end position="348"/>
    </location>
</feature>
<dbReference type="InterPro" id="IPR036514">
    <property type="entry name" value="SGNH_hydro_sf"/>
</dbReference>
<accession>A0A7X3MKA3</accession>
<keyword evidence="4" id="KW-1185">Reference proteome</keyword>
<dbReference type="EMBL" id="WUQX01000001">
    <property type="protein sequence ID" value="MXP77993.1"/>
    <property type="molecule type" value="Genomic_DNA"/>
</dbReference>
<comment type="caution">
    <text evidence="3">The sequence shown here is derived from an EMBL/GenBank/DDBJ whole genome shotgun (WGS) entry which is preliminary data.</text>
</comment>
<dbReference type="InterPro" id="IPR013830">
    <property type="entry name" value="SGNH_hydro"/>
</dbReference>
<name>A0A7X3MKA3_9FIRM</name>
<keyword evidence="1" id="KW-0472">Membrane</keyword>
<evidence type="ECO:0000259" key="2">
    <source>
        <dbReference type="Pfam" id="PF13472"/>
    </source>
</evidence>
<proteinExistence type="predicted"/>
<evidence type="ECO:0000313" key="4">
    <source>
        <dbReference type="Proteomes" id="UP000460412"/>
    </source>
</evidence>
<dbReference type="SUPFAM" id="SSF52266">
    <property type="entry name" value="SGNH hydrolase"/>
    <property type="match status" value="1"/>
</dbReference>
<gene>
    <name evidence="3" type="ORF">GN277_22350</name>
</gene>
<feature type="transmembrane region" description="Helical" evidence="1">
    <location>
        <begin position="12"/>
        <end position="29"/>
    </location>
</feature>
<dbReference type="Proteomes" id="UP000460412">
    <property type="component" value="Unassembled WGS sequence"/>
</dbReference>
<dbReference type="RefSeq" id="WP_159753938.1">
    <property type="nucleotide sequence ID" value="NZ_CASSPE010000303.1"/>
</dbReference>
<dbReference type="GO" id="GO:0016787">
    <property type="term" value="F:hydrolase activity"/>
    <property type="evidence" value="ECO:0007669"/>
    <property type="project" value="UniProtKB-KW"/>
</dbReference>